<feature type="domain" description="DUF4131" evidence="8">
    <location>
        <begin position="39"/>
        <end position="214"/>
    </location>
</feature>
<dbReference type="PANTHER" id="PTHR30619:SF1">
    <property type="entry name" value="RECOMBINATION PROTEIN 2"/>
    <property type="match status" value="1"/>
</dbReference>
<feature type="transmembrane region" description="Helical" evidence="6">
    <location>
        <begin position="427"/>
        <end position="455"/>
    </location>
</feature>
<keyword evidence="10" id="KW-1185">Reference proteome</keyword>
<dbReference type="GO" id="GO:0005886">
    <property type="term" value="C:plasma membrane"/>
    <property type="evidence" value="ECO:0007669"/>
    <property type="project" value="UniProtKB-SubCell"/>
</dbReference>
<dbReference type="eggNOG" id="COG0658">
    <property type="taxonomic scope" value="Bacteria"/>
</dbReference>
<dbReference type="STRING" id="582515.KR51_00011900"/>
<dbReference type="InterPro" id="IPR025405">
    <property type="entry name" value="DUF4131"/>
</dbReference>
<feature type="transmembrane region" description="Helical" evidence="6">
    <location>
        <begin position="520"/>
        <end position="541"/>
    </location>
</feature>
<evidence type="ECO:0000256" key="4">
    <source>
        <dbReference type="ARBA" id="ARBA00022989"/>
    </source>
</evidence>
<evidence type="ECO:0000256" key="5">
    <source>
        <dbReference type="ARBA" id="ARBA00023136"/>
    </source>
</evidence>
<reference evidence="9 10" key="1">
    <citation type="submission" date="2013-05" db="EMBL/GenBank/DDBJ databases">
        <title>Draft genome sequence of Rubidibacter lacunae KORDI 51-2.</title>
        <authorList>
            <person name="Choi D.H."/>
            <person name="Noh J.H."/>
            <person name="Kwon K.-K."/>
            <person name="Lee J.-H."/>
            <person name="Ryu J.-Y."/>
        </authorList>
    </citation>
    <scope>NUCLEOTIDE SEQUENCE [LARGE SCALE GENOMIC DNA]</scope>
    <source>
        <strain evidence="9 10">KORDI 51-2</strain>
    </source>
</reference>
<keyword evidence="3 6" id="KW-0812">Transmembrane</keyword>
<dbReference type="InParanoid" id="U5DMP4"/>
<keyword evidence="4 6" id="KW-1133">Transmembrane helix</keyword>
<feature type="transmembrane region" description="Helical" evidence="6">
    <location>
        <begin position="373"/>
        <end position="392"/>
    </location>
</feature>
<evidence type="ECO:0000256" key="6">
    <source>
        <dbReference type="SAM" id="Phobius"/>
    </source>
</evidence>
<evidence type="ECO:0000256" key="1">
    <source>
        <dbReference type="ARBA" id="ARBA00004651"/>
    </source>
</evidence>
<feature type="transmembrane region" description="Helical" evidence="6">
    <location>
        <begin position="399"/>
        <end position="421"/>
    </location>
</feature>
<dbReference type="Pfam" id="PF13567">
    <property type="entry name" value="DUF4131"/>
    <property type="match status" value="1"/>
</dbReference>
<comment type="subcellular location">
    <subcellularLocation>
        <location evidence="1">Cell membrane</location>
        <topology evidence="1">Multi-pass membrane protein</topology>
    </subcellularLocation>
</comment>
<organism evidence="9 10">
    <name type="scientific">Rubidibacter lacunae KORDI 51-2</name>
    <dbReference type="NCBI Taxonomy" id="582515"/>
    <lineage>
        <taxon>Bacteria</taxon>
        <taxon>Bacillati</taxon>
        <taxon>Cyanobacteriota</taxon>
        <taxon>Cyanophyceae</taxon>
        <taxon>Oscillatoriophycideae</taxon>
        <taxon>Chroococcales</taxon>
        <taxon>Aphanothecaceae</taxon>
        <taxon>Rubidibacter</taxon>
    </lineage>
</organism>
<name>U5DMP4_9CHRO</name>
<keyword evidence="5 6" id="KW-0472">Membrane</keyword>
<comment type="caution">
    <text evidence="9">The sequence shown here is derived from an EMBL/GenBank/DDBJ whole genome shotgun (WGS) entry which is preliminary data.</text>
</comment>
<dbReference type="AlphaFoldDB" id="U5DMP4"/>
<evidence type="ECO:0000259" key="8">
    <source>
        <dbReference type="Pfam" id="PF13567"/>
    </source>
</evidence>
<feature type="domain" description="ComEC/Rec2-related protein" evidence="7">
    <location>
        <begin position="254"/>
        <end position="511"/>
    </location>
</feature>
<dbReference type="PANTHER" id="PTHR30619">
    <property type="entry name" value="DNA INTERNALIZATION/COMPETENCE PROTEIN COMEC/REC2"/>
    <property type="match status" value="1"/>
</dbReference>
<feature type="transmembrane region" description="Helical" evidence="6">
    <location>
        <begin position="273"/>
        <end position="295"/>
    </location>
</feature>
<dbReference type="InterPro" id="IPR004477">
    <property type="entry name" value="ComEC_N"/>
</dbReference>
<protein>
    <submittedName>
        <fullName evidence="9">ComEC/Rec2-related protein</fullName>
    </submittedName>
</protein>
<keyword evidence="2" id="KW-1003">Cell membrane</keyword>
<evidence type="ECO:0000313" key="10">
    <source>
        <dbReference type="Proteomes" id="UP000016960"/>
    </source>
</evidence>
<dbReference type="Pfam" id="PF03772">
    <property type="entry name" value="Competence"/>
    <property type="match status" value="1"/>
</dbReference>
<evidence type="ECO:0000313" key="9">
    <source>
        <dbReference type="EMBL" id="ERN42102.1"/>
    </source>
</evidence>
<proteinExistence type="predicted"/>
<feature type="transmembrane region" description="Helical" evidence="6">
    <location>
        <begin position="324"/>
        <end position="341"/>
    </location>
</feature>
<evidence type="ECO:0000256" key="2">
    <source>
        <dbReference type="ARBA" id="ARBA00022475"/>
    </source>
</evidence>
<dbReference type="NCBIfam" id="TIGR00360">
    <property type="entry name" value="ComEC_N-term"/>
    <property type="match status" value="1"/>
</dbReference>
<dbReference type="FunCoup" id="U5DMP4">
    <property type="interactions" value="148"/>
</dbReference>
<feature type="transmembrane region" description="Helical" evidence="6">
    <location>
        <begin position="348"/>
        <end position="367"/>
    </location>
</feature>
<gene>
    <name evidence="9" type="ORF">KR51_00011900</name>
</gene>
<dbReference type="OrthoDB" id="9761531at2"/>
<feature type="transmembrane region" description="Helical" evidence="6">
    <location>
        <begin position="494"/>
        <end position="513"/>
    </location>
</feature>
<dbReference type="InterPro" id="IPR052159">
    <property type="entry name" value="Competence_DNA_uptake"/>
</dbReference>
<dbReference type="EMBL" id="ASSJ01000031">
    <property type="protein sequence ID" value="ERN42102.1"/>
    <property type="molecule type" value="Genomic_DNA"/>
</dbReference>
<feature type="transmembrane region" description="Helical" evidence="6">
    <location>
        <begin position="462"/>
        <end position="482"/>
    </location>
</feature>
<sequence>MERSRSVLWGWAYIGGLLAADEFGLAAAVLHWPSAIAVAAVLAIAGGVAAATIPRRWRRGPQPTAWVTAGAIAALAVIYLHARVPQPGPTDISRLFQPLSESSNGVTAPVNYLVGTVQGRVLTIPRQSRADTARFELAVEEFERRDGPLQTVGGRLYVKVPRVAAADVLPGRTIAVTGGLYRPRRPANPGAFDFSAYLARRGIFAGLSADDAEAIAVLDRAIAPGWWQLRRRISSAFVRGVESPRGETIASVTLGRRATDLPPEVSDRFIRVGLAHVLAASGFHVALLLAAVLAATQRFVRSWRVGIGLGVLMLYAGLTGASPSVLRAAFMGAVVLVAMAGDRKVNAVGSLLLAAVLLLLVNPLWIADLGFQLSFLSALGLLVTVEPIAWWLNWLPVRIAGIVAVPVAVLPWVLPLQLHAFGVVAPYSIVASIITTPLVILVSYGGMLGAAAAAIWPVAGSAIAWIVQFPTLMLLGVVSWLASLPGSTQALGTIASWHMGLLYLAIVVIWQFARVRRVWPLVLFLAIVSVLVPVVVARATLQQVAVLEAGREQVTVVRERGTVAVLVDVAPERGNDDEAVERMRVRATNVATYTVLPFLRQQGIDRIDLGVALSPEAAACWSEIAEEVAVGELWTEPLAVGERFALGDSAIAVRQVEPLLLSMQLGTASWVISGDRLGDSQCRSRSLQAAEVLDADVLLWTGSPIDYDWLRALDPEVAIASARSVARCARRQLYRQATDVLWTGRDGALLWTPQGGWETFRSREAIGD</sequence>
<accession>U5DMP4</accession>
<feature type="transmembrane region" description="Helical" evidence="6">
    <location>
        <begin position="35"/>
        <end position="53"/>
    </location>
</feature>
<feature type="transmembrane region" description="Helical" evidence="6">
    <location>
        <begin position="7"/>
        <end position="29"/>
    </location>
</feature>
<evidence type="ECO:0000259" key="7">
    <source>
        <dbReference type="Pfam" id="PF03772"/>
    </source>
</evidence>
<evidence type="ECO:0000256" key="3">
    <source>
        <dbReference type="ARBA" id="ARBA00022692"/>
    </source>
</evidence>
<dbReference type="RefSeq" id="WP_022605632.1">
    <property type="nucleotide sequence ID" value="NZ_ASSJ01000031.1"/>
</dbReference>
<dbReference type="Proteomes" id="UP000016960">
    <property type="component" value="Unassembled WGS sequence"/>
</dbReference>